<sequence length="202" mass="23033">MQVRSLNRIMWVTTLVLLLTGAHRISLLDDSISDDFEGAPVLCPQMLPPIDGHYSSMTGITFNVQKWQQPAGAEVPFRPHTFSLTTRIQPVLFGQGWYEVFPKETQYEGKTWYWQASSGVPGVLASCTRTWTFFYGWVTRVAWMGPVWGHAFPSDFEPTTVTRLRPGMSGLECWELVLVGYDSYGAYYEIVLDSWCNPVFEE</sequence>
<gene>
    <name evidence="1" type="ORF">Strain138_000487</name>
    <name evidence="2" type="ORF">Strain318_000487</name>
</gene>
<dbReference type="KEGG" id="pspc:Strain318_000487"/>
<protein>
    <submittedName>
        <fullName evidence="2">Uncharacterized protein</fullName>
    </submittedName>
</protein>
<name>A0AA49JY53_9BACT</name>
<dbReference type="RefSeq" id="WP_367886951.1">
    <property type="nucleotide sequence ID" value="NZ_CP130612.1"/>
</dbReference>
<evidence type="ECO:0000313" key="3">
    <source>
        <dbReference type="Proteomes" id="UP001229955"/>
    </source>
</evidence>
<dbReference type="AlphaFoldDB" id="A0AA49JY53"/>
<dbReference type="EMBL" id="CP130612">
    <property type="protein sequence ID" value="WKW11251.1"/>
    <property type="molecule type" value="Genomic_DNA"/>
</dbReference>
<evidence type="ECO:0000313" key="2">
    <source>
        <dbReference type="EMBL" id="WKW14161.1"/>
    </source>
</evidence>
<dbReference type="EMBL" id="CP130613">
    <property type="protein sequence ID" value="WKW14161.1"/>
    <property type="molecule type" value="Genomic_DNA"/>
</dbReference>
<evidence type="ECO:0000313" key="1">
    <source>
        <dbReference type="EMBL" id="WKW11251.1"/>
    </source>
</evidence>
<proteinExistence type="predicted"/>
<dbReference type="Proteomes" id="UP001229955">
    <property type="component" value="Chromosome"/>
</dbReference>
<accession>A0AA49JY53</accession>
<keyword evidence="3" id="KW-1185">Reference proteome</keyword>
<organism evidence="2 3">
    <name type="scientific">Pseudogemmatithrix spongiicola</name>
    <dbReference type="NCBI Taxonomy" id="3062599"/>
    <lineage>
        <taxon>Bacteria</taxon>
        <taxon>Pseudomonadati</taxon>
        <taxon>Gemmatimonadota</taxon>
        <taxon>Gemmatimonadia</taxon>
        <taxon>Gemmatimonadales</taxon>
        <taxon>Gemmatimonadaceae</taxon>
        <taxon>Pseudogemmatithrix</taxon>
    </lineage>
</organism>
<accession>A0AA49JSM9</accession>
<reference evidence="2" key="1">
    <citation type="submission" date="2023-07" db="EMBL/GenBank/DDBJ databases">
        <authorList>
            <person name="Haufschild T."/>
            <person name="Kallscheuer N."/>
            <person name="Hammer J."/>
            <person name="Kohn T."/>
            <person name="Kabuu M."/>
            <person name="Jogler M."/>
            <person name="Wohfarth N."/>
            <person name="Heuer A."/>
            <person name="Rohde M."/>
            <person name="van Teeseling M.C.F."/>
            <person name="Jogler C."/>
        </authorList>
    </citation>
    <scope>NUCLEOTIDE SEQUENCE</scope>
    <source>
        <strain evidence="1">Strain 138</strain>
        <strain evidence="2">Strain 318</strain>
    </source>
</reference>